<dbReference type="GeneID" id="27684691"/>
<dbReference type="InParanoid" id="A0A0L0HRE6"/>
<dbReference type="OrthoDB" id="447637at2759"/>
<dbReference type="Pfam" id="PF01805">
    <property type="entry name" value="Surp"/>
    <property type="match status" value="2"/>
</dbReference>
<dbReference type="OMA" id="RIAYLEW"/>
<dbReference type="GO" id="GO:0000395">
    <property type="term" value="P:mRNA 5'-splice site recognition"/>
    <property type="evidence" value="ECO:0007669"/>
    <property type="project" value="TreeGrafter"/>
</dbReference>
<dbReference type="GO" id="GO:0003723">
    <property type="term" value="F:RNA binding"/>
    <property type="evidence" value="ECO:0007669"/>
    <property type="project" value="InterPro"/>
</dbReference>
<dbReference type="PANTHER" id="PTHR13161:SF15">
    <property type="entry name" value="SPLICING FACTOR, SUPPRESSOR OF WHITE-APRICOT HOMOLOG"/>
    <property type="match status" value="1"/>
</dbReference>
<evidence type="ECO:0000259" key="2">
    <source>
        <dbReference type="PROSITE" id="PS50128"/>
    </source>
</evidence>
<organism evidence="3 4">
    <name type="scientific">Spizellomyces punctatus (strain DAOM BR117)</name>
    <dbReference type="NCBI Taxonomy" id="645134"/>
    <lineage>
        <taxon>Eukaryota</taxon>
        <taxon>Fungi</taxon>
        <taxon>Fungi incertae sedis</taxon>
        <taxon>Chytridiomycota</taxon>
        <taxon>Chytridiomycota incertae sedis</taxon>
        <taxon>Chytridiomycetes</taxon>
        <taxon>Spizellomycetales</taxon>
        <taxon>Spizellomycetaceae</taxon>
        <taxon>Spizellomyces</taxon>
    </lineage>
</organism>
<dbReference type="InterPro" id="IPR000061">
    <property type="entry name" value="Surp"/>
</dbReference>
<dbReference type="SUPFAM" id="SSF109905">
    <property type="entry name" value="Surp module (SWAP domain)"/>
    <property type="match status" value="2"/>
</dbReference>
<dbReference type="RefSeq" id="XP_016611554.1">
    <property type="nucleotide sequence ID" value="XM_016749321.1"/>
</dbReference>
<feature type="domain" description="SURP motif" evidence="2">
    <location>
        <begin position="73"/>
        <end position="116"/>
    </location>
</feature>
<dbReference type="SMART" id="SM00648">
    <property type="entry name" value="SWAP"/>
    <property type="match status" value="2"/>
</dbReference>
<proteinExistence type="predicted"/>
<protein>
    <recommendedName>
        <fullName evidence="2">SURP motif domain-containing protein</fullName>
    </recommendedName>
</protein>
<dbReference type="InterPro" id="IPR040397">
    <property type="entry name" value="SWAP"/>
</dbReference>
<dbReference type="eggNOG" id="KOG1847">
    <property type="taxonomic scope" value="Eukaryota"/>
</dbReference>
<dbReference type="InterPro" id="IPR035967">
    <property type="entry name" value="SWAP/Surp_sf"/>
</dbReference>
<dbReference type="EMBL" id="KQ257451">
    <property type="protein sequence ID" value="KND03515.1"/>
    <property type="molecule type" value="Genomic_DNA"/>
</dbReference>
<dbReference type="PANTHER" id="PTHR13161">
    <property type="entry name" value="SPLICING FACTOR SUPPRESSOR OF WHITE APRICOT"/>
    <property type="match status" value="1"/>
</dbReference>
<name>A0A0L0HRE6_SPIPD</name>
<reference evidence="3 4" key="1">
    <citation type="submission" date="2009-08" db="EMBL/GenBank/DDBJ databases">
        <title>The Genome Sequence of Spizellomyces punctatus strain DAOM BR117.</title>
        <authorList>
            <consortium name="The Broad Institute Genome Sequencing Platform"/>
            <person name="Russ C."/>
            <person name="Cuomo C."/>
            <person name="Shea T."/>
            <person name="Young S.K."/>
            <person name="Zeng Q."/>
            <person name="Koehrsen M."/>
            <person name="Haas B."/>
            <person name="Borodovsky M."/>
            <person name="Guigo R."/>
            <person name="Alvarado L."/>
            <person name="Berlin A."/>
            <person name="Bochicchio J."/>
            <person name="Borenstein D."/>
            <person name="Chapman S."/>
            <person name="Chen Z."/>
            <person name="Engels R."/>
            <person name="Freedman E."/>
            <person name="Gellesch M."/>
            <person name="Goldberg J."/>
            <person name="Griggs A."/>
            <person name="Gujja S."/>
            <person name="Heiman D."/>
            <person name="Hepburn T."/>
            <person name="Howarth C."/>
            <person name="Jen D."/>
            <person name="Larson L."/>
            <person name="Lewis B."/>
            <person name="Mehta T."/>
            <person name="Park D."/>
            <person name="Pearson M."/>
            <person name="Roberts A."/>
            <person name="Saif S."/>
            <person name="Shenoy N."/>
            <person name="Sisk P."/>
            <person name="Stolte C."/>
            <person name="Sykes S."/>
            <person name="Thomson T."/>
            <person name="Walk T."/>
            <person name="White J."/>
            <person name="Yandava C."/>
            <person name="Burger G."/>
            <person name="Gray M.W."/>
            <person name="Holland P.W.H."/>
            <person name="King N."/>
            <person name="Lang F.B.F."/>
            <person name="Roger A.J."/>
            <person name="Ruiz-Trillo I."/>
            <person name="Lander E."/>
            <person name="Nusbaum C."/>
        </authorList>
    </citation>
    <scope>NUCLEOTIDE SEQUENCE [LARGE SCALE GENOMIC DNA]</scope>
    <source>
        <strain evidence="3 4">DAOM BR117</strain>
    </source>
</reference>
<feature type="region of interest" description="Disordered" evidence="1">
    <location>
        <begin position="247"/>
        <end position="269"/>
    </location>
</feature>
<evidence type="ECO:0000256" key="1">
    <source>
        <dbReference type="SAM" id="MobiDB-lite"/>
    </source>
</evidence>
<dbReference type="eggNOG" id="KOG0007">
    <property type="taxonomic scope" value="Eukaryota"/>
</dbReference>
<dbReference type="FunFam" id="1.10.10.790:FF:000002">
    <property type="entry name" value="Splicing factor 3A subunit 1"/>
    <property type="match status" value="1"/>
</dbReference>
<feature type="compositionally biased region" description="Polar residues" evidence="1">
    <location>
        <begin position="247"/>
        <end position="264"/>
    </location>
</feature>
<dbReference type="VEuPathDB" id="FungiDB:SPPG_00996"/>
<feature type="region of interest" description="Disordered" evidence="1">
    <location>
        <begin position="133"/>
        <end position="159"/>
    </location>
</feature>
<dbReference type="Gene3D" id="1.10.10.790">
    <property type="entry name" value="Surp module"/>
    <property type="match status" value="2"/>
</dbReference>
<keyword evidence="4" id="KW-1185">Reference proteome</keyword>
<evidence type="ECO:0000313" key="4">
    <source>
        <dbReference type="Proteomes" id="UP000053201"/>
    </source>
</evidence>
<accession>A0A0L0HRE6</accession>
<dbReference type="STRING" id="645134.A0A0L0HRE6"/>
<feature type="domain" description="SURP motif" evidence="2">
    <location>
        <begin position="188"/>
        <end position="230"/>
    </location>
</feature>
<gene>
    <name evidence="3" type="ORF">SPPG_00996</name>
</gene>
<dbReference type="Proteomes" id="UP000053201">
    <property type="component" value="Unassembled WGS sequence"/>
</dbReference>
<dbReference type="PROSITE" id="PS50128">
    <property type="entry name" value="SURP"/>
    <property type="match status" value="2"/>
</dbReference>
<evidence type="ECO:0000313" key="3">
    <source>
        <dbReference type="EMBL" id="KND03515.1"/>
    </source>
</evidence>
<feature type="region of interest" description="Disordered" evidence="1">
    <location>
        <begin position="282"/>
        <end position="306"/>
    </location>
</feature>
<sequence length="306" mass="34077">MSEDERVEYLEEKRRRGLEENKKEIYYDYGPGDGNVMGKMGETEILNADQKVQLKYAVPAAMITPSNQRIADIIEKTATFINNSTNPQMEVLIQAKQATNPDFGFLHMQHSLHPYYKHVRSVLKSGLAGLTAYGSDSDSDDEEQQVHQPEDAPATPDLSTAPLTWTAFRGGGLPQAAMSIPPPDLQTIIDKMASFVARNGPSFEAKVKEKNRGDPRFAFLLPWNEFHMYYKSRRDGHSVHEGQTTVANDTAPTSHASTNSQMTDPTKLKAERLARARAYLATMKAKSAQTGSSTRAHHHTEPESMP</sequence>
<dbReference type="AlphaFoldDB" id="A0A0L0HRE6"/>